<dbReference type="Pfam" id="PF05384">
    <property type="entry name" value="DegS"/>
    <property type="match status" value="1"/>
</dbReference>
<dbReference type="PIRSF" id="PIRSF003169">
    <property type="entry name" value="STHK_DegS"/>
    <property type="match status" value="1"/>
</dbReference>
<proteinExistence type="predicted"/>
<evidence type="ECO:0000256" key="5">
    <source>
        <dbReference type="ARBA" id="ARBA00023012"/>
    </source>
</evidence>
<dbReference type="Proteomes" id="UP000037267">
    <property type="component" value="Unassembled WGS sequence"/>
</dbReference>
<keyword evidence="8" id="KW-0378">Hydrolase</keyword>
<dbReference type="OrthoDB" id="9781904at2"/>
<dbReference type="InterPro" id="IPR008595">
    <property type="entry name" value="DegS"/>
</dbReference>
<evidence type="ECO:0000256" key="4">
    <source>
        <dbReference type="ARBA" id="ARBA00022777"/>
    </source>
</evidence>
<keyword evidence="6" id="KW-0175">Coiled coil</keyword>
<comment type="catalytic activity">
    <reaction evidence="1">
        <text>ATP + protein L-histidine = ADP + protein N-phospho-L-histidine.</text>
        <dbReference type="EC" id="2.7.13.3"/>
    </reaction>
</comment>
<dbReference type="InterPro" id="IPR003594">
    <property type="entry name" value="HATPase_dom"/>
</dbReference>
<feature type="coiled-coil region" evidence="6">
    <location>
        <begin position="21"/>
        <end position="62"/>
    </location>
</feature>
<dbReference type="GO" id="GO:0016787">
    <property type="term" value="F:hydrolase activity"/>
    <property type="evidence" value="ECO:0007669"/>
    <property type="project" value="UniProtKB-KW"/>
</dbReference>
<dbReference type="InterPro" id="IPR050482">
    <property type="entry name" value="Sensor_HK_TwoCompSys"/>
</dbReference>
<evidence type="ECO:0000313" key="8">
    <source>
        <dbReference type="EMBL" id="KNF09484.1"/>
    </source>
</evidence>
<evidence type="ECO:0000313" key="9">
    <source>
        <dbReference type="Proteomes" id="UP000037267"/>
    </source>
</evidence>
<dbReference type="CDD" id="cd16917">
    <property type="entry name" value="HATPase_UhpB-NarQ-NarX-like"/>
    <property type="match status" value="1"/>
</dbReference>
<dbReference type="PANTHER" id="PTHR24421:SF55">
    <property type="entry name" value="SENSOR HISTIDINE KINASE YDFH"/>
    <property type="match status" value="1"/>
</dbReference>
<dbReference type="PROSITE" id="PS50109">
    <property type="entry name" value="HIS_KIN"/>
    <property type="match status" value="1"/>
</dbReference>
<dbReference type="GO" id="GO:0046983">
    <property type="term" value="F:protein dimerization activity"/>
    <property type="evidence" value="ECO:0007669"/>
    <property type="project" value="InterPro"/>
</dbReference>
<keyword evidence="3 8" id="KW-0808">Transferase</keyword>
<dbReference type="InterPro" id="IPR036890">
    <property type="entry name" value="HATPase_C_sf"/>
</dbReference>
<keyword evidence="9" id="KW-1185">Reference proteome</keyword>
<sequence>MEINKISEIIEKTINVIDQSRNEIFNMVEDAKKENDRLQKELESIQLKLALIIDAVDNLEIEEKRTRTRLMLVSKNFNVHSEEDIRLVYEEANNLRLKLILKKQEEQNLIDKRTEVELSLRRTLENIRKAEKAVTKVGVAMQYLRGNFDELSETIEDMSSRQYLGVKIIQAQEEERQRVAREIHDGPAQTMANVMLKAELCEKLLSLDINKSREELQKLKFIVKNSLRDIRKIIYDLRPMSLDDLGLIPTIQRFIDNFTEENDIKVEFIVLGDMENINSIVELACFRIVQECLNNIRKHSKAKNVFLKIDKVMNRINIFIKDHGVGFEVDNINKIKDAKNGGFGILGIRERTELLDGSFDITSSLGNGTEINVTIPLTGKDDSNGA</sequence>
<dbReference type="Pfam" id="PF07730">
    <property type="entry name" value="HisKA_3"/>
    <property type="match status" value="1"/>
</dbReference>
<gene>
    <name evidence="8" type="primary">degS</name>
    <name evidence="8" type="ORF">CLPU_3c02640</name>
</gene>
<dbReference type="EC" id="2.7.13.3" evidence="2"/>
<keyword evidence="4 8" id="KW-0418">Kinase</keyword>
<dbReference type="STRING" id="1503.CLPU_3c02640"/>
<dbReference type="InterPro" id="IPR011712">
    <property type="entry name" value="Sig_transdc_His_kin_sub3_dim/P"/>
</dbReference>
<dbReference type="GO" id="GO:0000155">
    <property type="term" value="F:phosphorelay sensor kinase activity"/>
    <property type="evidence" value="ECO:0007669"/>
    <property type="project" value="InterPro"/>
</dbReference>
<organism evidence="8 9">
    <name type="scientific">Gottschalkia purinilytica</name>
    <name type="common">Clostridium purinilyticum</name>
    <dbReference type="NCBI Taxonomy" id="1503"/>
    <lineage>
        <taxon>Bacteria</taxon>
        <taxon>Bacillati</taxon>
        <taxon>Bacillota</taxon>
        <taxon>Tissierellia</taxon>
        <taxon>Tissierellales</taxon>
        <taxon>Gottschalkiaceae</taxon>
        <taxon>Gottschalkia</taxon>
    </lineage>
</organism>
<dbReference type="PATRIC" id="fig|1503.3.peg.2133"/>
<reference evidence="9" key="1">
    <citation type="submission" date="2015-07" db="EMBL/GenBank/DDBJ databases">
        <title>Draft genome sequence of the purine-degrading Gottschalkia purinilyticum DSM 1384 (formerly Clostridium purinilyticum).</title>
        <authorList>
            <person name="Poehlein A."/>
            <person name="Schiel-Bengelsdorf B."/>
            <person name="Bengelsdorf F.R."/>
            <person name="Daniel R."/>
            <person name="Duerre P."/>
        </authorList>
    </citation>
    <scope>NUCLEOTIDE SEQUENCE [LARGE SCALE GENOMIC DNA]</scope>
    <source>
        <strain evidence="9">DSM 1384</strain>
    </source>
</reference>
<evidence type="ECO:0000256" key="3">
    <source>
        <dbReference type="ARBA" id="ARBA00022679"/>
    </source>
</evidence>
<dbReference type="InterPro" id="IPR005467">
    <property type="entry name" value="His_kinase_dom"/>
</dbReference>
<keyword evidence="5" id="KW-0902">Two-component regulatory system</keyword>
<evidence type="ECO:0000256" key="1">
    <source>
        <dbReference type="ARBA" id="ARBA00000085"/>
    </source>
</evidence>
<evidence type="ECO:0000259" key="7">
    <source>
        <dbReference type="PROSITE" id="PS50109"/>
    </source>
</evidence>
<dbReference type="AlphaFoldDB" id="A0A0L0WDD4"/>
<protein>
    <recommendedName>
        <fullName evidence="2">histidine kinase</fullName>
        <ecNumber evidence="2">2.7.13.3</ecNumber>
    </recommendedName>
</protein>
<dbReference type="EMBL" id="LGSS01000003">
    <property type="protein sequence ID" value="KNF09484.1"/>
    <property type="molecule type" value="Genomic_DNA"/>
</dbReference>
<dbReference type="RefSeq" id="WP_050354466.1">
    <property type="nucleotide sequence ID" value="NZ_LGSS01000003.1"/>
</dbReference>
<dbReference type="Pfam" id="PF02518">
    <property type="entry name" value="HATPase_c"/>
    <property type="match status" value="1"/>
</dbReference>
<dbReference type="SUPFAM" id="SSF55874">
    <property type="entry name" value="ATPase domain of HSP90 chaperone/DNA topoisomerase II/histidine kinase"/>
    <property type="match status" value="1"/>
</dbReference>
<feature type="domain" description="Histidine kinase" evidence="7">
    <location>
        <begin position="178"/>
        <end position="379"/>
    </location>
</feature>
<dbReference type="Gene3D" id="1.20.5.1930">
    <property type="match status" value="1"/>
</dbReference>
<evidence type="ECO:0000256" key="6">
    <source>
        <dbReference type="SAM" id="Coils"/>
    </source>
</evidence>
<dbReference type="PANTHER" id="PTHR24421">
    <property type="entry name" value="NITRATE/NITRITE SENSOR PROTEIN NARX-RELATED"/>
    <property type="match status" value="1"/>
</dbReference>
<name>A0A0L0WDD4_GOTPU</name>
<dbReference type="InterPro" id="IPR016381">
    <property type="entry name" value="Sig_transdc_His_kinase_DegS"/>
</dbReference>
<dbReference type="SMART" id="SM00387">
    <property type="entry name" value="HATPase_c"/>
    <property type="match status" value="1"/>
</dbReference>
<evidence type="ECO:0000256" key="2">
    <source>
        <dbReference type="ARBA" id="ARBA00012438"/>
    </source>
</evidence>
<comment type="caution">
    <text evidence="8">The sequence shown here is derived from an EMBL/GenBank/DDBJ whole genome shotgun (WGS) entry which is preliminary data.</text>
</comment>
<accession>A0A0L0WDD4</accession>
<dbReference type="GO" id="GO:0016020">
    <property type="term" value="C:membrane"/>
    <property type="evidence" value="ECO:0007669"/>
    <property type="project" value="InterPro"/>
</dbReference>
<dbReference type="Gene3D" id="3.30.565.10">
    <property type="entry name" value="Histidine kinase-like ATPase, C-terminal domain"/>
    <property type="match status" value="1"/>
</dbReference>